<evidence type="ECO:0000313" key="4">
    <source>
        <dbReference type="Proteomes" id="UP000179797"/>
    </source>
</evidence>
<dbReference type="Pfam" id="PF02371">
    <property type="entry name" value="Transposase_20"/>
    <property type="match status" value="1"/>
</dbReference>
<dbReference type="AlphaFoldDB" id="A0A1S1YXY3"/>
<sequence>MEATGVYHEQLAWFLYERDQIVHIVLANRAKAYFQSIGNKSKNDKIDAKGLAVMGATQPLTIWAPISKQLYELRSITRHLEDLQSIKNALRGQLEQANTSIYSSKEVTRSIKKTMKEIDKQILNAEKMISKCIDIDPVLRQKIEYLTSIKGVGEKTAAVVAAETDGFAQVRNAKQLISYAGYDIKENQSGQRVGKTKITKKGNAHIRRALHFPALNVIRYEVGSFPSLYGRILDRSAIKMKGYVALQARLLRIMFSLWKKEEYYDENYNWQEKSIKKSGSQTLCMNGYTT</sequence>
<dbReference type="PANTHER" id="PTHR33055:SF13">
    <property type="entry name" value="TRANSPOSASE"/>
    <property type="match status" value="1"/>
</dbReference>
<dbReference type="GO" id="GO:0006313">
    <property type="term" value="P:DNA transposition"/>
    <property type="evidence" value="ECO:0007669"/>
    <property type="project" value="InterPro"/>
</dbReference>
<dbReference type="Gene3D" id="1.10.340.30">
    <property type="entry name" value="Hypothetical protein, domain 2"/>
    <property type="match status" value="1"/>
</dbReference>
<evidence type="ECO:0000313" key="3">
    <source>
        <dbReference type="EMBL" id="OHX65793.1"/>
    </source>
</evidence>
<keyword evidence="4" id="KW-1185">Reference proteome</keyword>
<dbReference type="InterPro" id="IPR003346">
    <property type="entry name" value="Transposase_20"/>
</dbReference>
<gene>
    <name evidence="3" type="ORF">NH26_05230</name>
</gene>
<name>A0A1S1YXY3_FLAPC</name>
<dbReference type="Pfam" id="PF01548">
    <property type="entry name" value="DEDD_Tnp_IS110"/>
    <property type="match status" value="1"/>
</dbReference>
<dbReference type="GO" id="GO:0003677">
    <property type="term" value="F:DNA binding"/>
    <property type="evidence" value="ECO:0007669"/>
    <property type="project" value="InterPro"/>
</dbReference>
<accession>A0A1S1YXY3</accession>
<reference evidence="3 4" key="1">
    <citation type="journal article" date="2012" name="Int. J. Syst. Evol. Microbiol.">
        <title>Flammeovirga pacifica sp. nov., isolated from deep-sea sediment.</title>
        <authorList>
            <person name="Xu H."/>
            <person name="Fu Y."/>
            <person name="Yang N."/>
            <person name="Ding Z."/>
            <person name="Lai Q."/>
            <person name="Zeng R."/>
        </authorList>
    </citation>
    <scope>NUCLEOTIDE SEQUENCE [LARGE SCALE GENOMIC DNA]</scope>
    <source>
        <strain evidence="4">DSM 24597 / LMG 26175 / WPAGA1</strain>
    </source>
</reference>
<dbReference type="PANTHER" id="PTHR33055">
    <property type="entry name" value="TRANSPOSASE FOR INSERTION SEQUENCE ELEMENT IS1111A"/>
    <property type="match status" value="1"/>
</dbReference>
<evidence type="ECO:0000259" key="1">
    <source>
        <dbReference type="Pfam" id="PF01548"/>
    </source>
</evidence>
<dbReference type="OrthoDB" id="964423at2"/>
<feature type="domain" description="Transposase IS110-like N-terminal" evidence="1">
    <location>
        <begin position="1"/>
        <end position="96"/>
    </location>
</feature>
<dbReference type="EMBL" id="JRYR02000001">
    <property type="protein sequence ID" value="OHX65793.1"/>
    <property type="molecule type" value="Genomic_DNA"/>
</dbReference>
<comment type="caution">
    <text evidence="3">The sequence shown here is derived from an EMBL/GenBank/DDBJ whole genome shotgun (WGS) entry which is preliminary data.</text>
</comment>
<evidence type="ECO:0000259" key="2">
    <source>
        <dbReference type="Pfam" id="PF02371"/>
    </source>
</evidence>
<dbReference type="NCBIfam" id="NF033542">
    <property type="entry name" value="transpos_IS110"/>
    <property type="match status" value="1"/>
</dbReference>
<proteinExistence type="predicted"/>
<dbReference type="Proteomes" id="UP000179797">
    <property type="component" value="Unassembled WGS sequence"/>
</dbReference>
<dbReference type="GO" id="GO:0004803">
    <property type="term" value="F:transposase activity"/>
    <property type="evidence" value="ECO:0007669"/>
    <property type="project" value="InterPro"/>
</dbReference>
<protein>
    <submittedName>
        <fullName evidence="3">Uncharacterized protein</fullName>
    </submittedName>
</protein>
<feature type="domain" description="Transposase IS116/IS110/IS902 C-terminal" evidence="2">
    <location>
        <begin position="144"/>
        <end position="226"/>
    </location>
</feature>
<dbReference type="InterPro" id="IPR002525">
    <property type="entry name" value="Transp_IS110-like_N"/>
</dbReference>
<dbReference type="InterPro" id="IPR047650">
    <property type="entry name" value="Transpos_IS110"/>
</dbReference>
<organism evidence="3 4">
    <name type="scientific">Flammeovirga pacifica</name>
    <dbReference type="NCBI Taxonomy" id="915059"/>
    <lineage>
        <taxon>Bacteria</taxon>
        <taxon>Pseudomonadati</taxon>
        <taxon>Bacteroidota</taxon>
        <taxon>Cytophagia</taxon>
        <taxon>Cytophagales</taxon>
        <taxon>Flammeovirgaceae</taxon>
        <taxon>Flammeovirga</taxon>
    </lineage>
</organism>